<reference evidence="3 4" key="1">
    <citation type="submission" date="2019-01" db="EMBL/GenBank/DDBJ databases">
        <title>Sequencing the genomes of 1000 actinobacteria strains.</title>
        <authorList>
            <person name="Klenk H.-P."/>
        </authorList>
    </citation>
    <scope>NUCLEOTIDE SEQUENCE [LARGE SCALE GENOMIC DNA]</scope>
    <source>
        <strain evidence="3 4">DSM 43925</strain>
    </source>
</reference>
<keyword evidence="1" id="KW-0732">Signal</keyword>
<keyword evidence="4" id="KW-1185">Reference proteome</keyword>
<comment type="caution">
    <text evidence="3">The sequence shown here is derived from an EMBL/GenBank/DDBJ whole genome shotgun (WGS) entry which is preliminary data.</text>
</comment>
<dbReference type="SUPFAM" id="SSF82171">
    <property type="entry name" value="DPP6 N-terminal domain-like"/>
    <property type="match status" value="1"/>
</dbReference>
<dbReference type="OrthoDB" id="3226781at2"/>
<dbReference type="Proteomes" id="UP000284824">
    <property type="component" value="Unassembled WGS sequence"/>
</dbReference>
<evidence type="ECO:0000259" key="2">
    <source>
        <dbReference type="SMART" id="SM00909"/>
    </source>
</evidence>
<name>A0A438MQB6_9ACTN</name>
<gene>
    <name evidence="3" type="ORF">EDD27_10412</name>
</gene>
<feature type="domain" description="GerMN" evidence="2">
    <location>
        <begin position="213"/>
        <end position="304"/>
    </location>
</feature>
<accession>A0A438MQB6</accession>
<dbReference type="PROSITE" id="PS51257">
    <property type="entry name" value="PROKAR_LIPOPROTEIN"/>
    <property type="match status" value="1"/>
</dbReference>
<evidence type="ECO:0000256" key="1">
    <source>
        <dbReference type="SAM" id="SignalP"/>
    </source>
</evidence>
<dbReference type="Pfam" id="PF10646">
    <property type="entry name" value="Germane"/>
    <property type="match status" value="1"/>
</dbReference>
<sequence length="578" mass="62291">MRTIRQLGTAVALAVAVACAGTGCTVIQVSGPYTMNEASGGDPLSKPFQRLIATPPQPDWSPEQTLRGLQAAMAAFADDPTVLPQYLTADALKSWTPSGAVTVLDDLMQFDPPEPGGDEPVQRVTLKGRQVASIEEDDTYVPQAGNWARPFDLVKAREGGYRVNKLPDGLILTRSDVDRAYRPTKLYYLNGSTQDRIVVDNVRLRLKPEETYAKVILERLLKDPSGVLRGAATTAFPAGTKVQSVTSAEDERVVVNLSGPLDLLDLSGEDALMAQIRYSLNNNDVAKGRGISVLLDGEPYTSYEPNTDDLRWLDNGGNNAYYVSKGAVHSMSKEGPGSAVAGPAGQQRQGYSHFAISKQGGFVAAMTSTGISVAPLTQEGQWQEVIQGTDLTPPSWHRDGSLWTFDQKNRVVLRYDHAGKRGPEVVSAPGLEKLDVTRLRIARDGVRVAVTTGKNLAQTVQIGALTVTGGLALGNVRPLMGTEAGDEILDIAWRDDEHLLVLVQSKAQQILNEIDVGDGEVVEIPLKDRLEALAALNERVLAAADAEKAGSKILELNQDQSWTPKIDSDVEIPLFPLG</sequence>
<evidence type="ECO:0000313" key="4">
    <source>
        <dbReference type="Proteomes" id="UP000284824"/>
    </source>
</evidence>
<proteinExistence type="predicted"/>
<feature type="chain" id="PRO_5039610224" evidence="1">
    <location>
        <begin position="21"/>
        <end position="578"/>
    </location>
</feature>
<dbReference type="RefSeq" id="WP_127939901.1">
    <property type="nucleotide sequence ID" value="NZ_SAUN01000001.1"/>
</dbReference>
<organism evidence="3 4">
    <name type="scientific">Nonomuraea polychroma</name>
    <dbReference type="NCBI Taxonomy" id="46176"/>
    <lineage>
        <taxon>Bacteria</taxon>
        <taxon>Bacillati</taxon>
        <taxon>Actinomycetota</taxon>
        <taxon>Actinomycetes</taxon>
        <taxon>Streptosporangiales</taxon>
        <taxon>Streptosporangiaceae</taxon>
        <taxon>Nonomuraea</taxon>
    </lineage>
</organism>
<dbReference type="InterPro" id="IPR019606">
    <property type="entry name" value="GerMN"/>
</dbReference>
<dbReference type="InterPro" id="IPR059026">
    <property type="entry name" value="LpqB_N"/>
</dbReference>
<dbReference type="SMART" id="SM00909">
    <property type="entry name" value="Germane"/>
    <property type="match status" value="1"/>
</dbReference>
<dbReference type="Pfam" id="PF10647">
    <property type="entry name" value="Gmad1"/>
    <property type="match status" value="1"/>
</dbReference>
<dbReference type="InterPro" id="IPR018910">
    <property type="entry name" value="LpqB_C"/>
</dbReference>
<dbReference type="AlphaFoldDB" id="A0A438MQB6"/>
<dbReference type="EMBL" id="SAUN01000001">
    <property type="protein sequence ID" value="RVX47476.1"/>
    <property type="molecule type" value="Genomic_DNA"/>
</dbReference>
<feature type="signal peptide" evidence="1">
    <location>
        <begin position="1"/>
        <end position="20"/>
    </location>
</feature>
<evidence type="ECO:0000313" key="3">
    <source>
        <dbReference type="EMBL" id="RVX47476.1"/>
    </source>
</evidence>
<dbReference type="Pfam" id="PF25976">
    <property type="entry name" value="LpqB_N"/>
    <property type="match status" value="1"/>
</dbReference>
<protein>
    <submittedName>
        <fullName evidence="3">Sporulation and spore germination protein</fullName>
    </submittedName>
</protein>